<dbReference type="SUPFAM" id="SSF53187">
    <property type="entry name" value="Zn-dependent exopeptidases"/>
    <property type="match status" value="1"/>
</dbReference>
<dbReference type="EMBL" id="UOGK01000215">
    <property type="protein sequence ID" value="VAX39269.1"/>
    <property type="molecule type" value="Genomic_DNA"/>
</dbReference>
<dbReference type="AlphaFoldDB" id="A0A3B1DAF3"/>
<keyword evidence="1" id="KW-0479">Metal-binding</keyword>
<dbReference type="InterPro" id="IPR011650">
    <property type="entry name" value="Peptidase_M20_dimer"/>
</dbReference>
<evidence type="ECO:0000256" key="1">
    <source>
        <dbReference type="ARBA" id="ARBA00022723"/>
    </source>
</evidence>
<evidence type="ECO:0000256" key="2">
    <source>
        <dbReference type="ARBA" id="ARBA00022801"/>
    </source>
</evidence>
<dbReference type="SUPFAM" id="SSF55031">
    <property type="entry name" value="Bacterial exopeptidase dimerisation domain"/>
    <property type="match status" value="1"/>
</dbReference>
<dbReference type="Gene3D" id="3.40.630.10">
    <property type="entry name" value="Zn peptidases"/>
    <property type="match status" value="1"/>
</dbReference>
<proteinExistence type="predicted"/>
<feature type="domain" description="Peptidase M20 dimerisation" evidence="3">
    <location>
        <begin position="104"/>
        <end position="200"/>
    </location>
</feature>
<protein>
    <recommendedName>
        <fullName evidence="3">Peptidase M20 dimerisation domain-containing protein</fullName>
    </recommendedName>
</protein>
<dbReference type="Pfam" id="PF01546">
    <property type="entry name" value="Peptidase_M20"/>
    <property type="match status" value="1"/>
</dbReference>
<dbReference type="Gene3D" id="3.30.70.360">
    <property type="match status" value="1"/>
</dbReference>
<dbReference type="InterPro" id="IPR036264">
    <property type="entry name" value="Bact_exopeptidase_dim_dom"/>
</dbReference>
<dbReference type="GO" id="GO:0046872">
    <property type="term" value="F:metal ion binding"/>
    <property type="evidence" value="ECO:0007669"/>
    <property type="project" value="UniProtKB-KW"/>
</dbReference>
<dbReference type="GO" id="GO:0016787">
    <property type="term" value="F:hydrolase activity"/>
    <property type="evidence" value="ECO:0007669"/>
    <property type="project" value="UniProtKB-KW"/>
</dbReference>
<organism evidence="4">
    <name type="scientific">hydrothermal vent metagenome</name>
    <dbReference type="NCBI Taxonomy" id="652676"/>
    <lineage>
        <taxon>unclassified sequences</taxon>
        <taxon>metagenomes</taxon>
        <taxon>ecological metagenomes</taxon>
    </lineage>
</organism>
<evidence type="ECO:0000313" key="4">
    <source>
        <dbReference type="EMBL" id="VAX39269.1"/>
    </source>
</evidence>
<dbReference type="Pfam" id="PF07687">
    <property type="entry name" value="M20_dimer"/>
    <property type="match status" value="1"/>
</dbReference>
<dbReference type="PANTHER" id="PTHR43808">
    <property type="entry name" value="ACETYLORNITHINE DEACETYLASE"/>
    <property type="match status" value="1"/>
</dbReference>
<accession>A0A3B1DAF3</accession>
<gene>
    <name evidence="4" type="ORF">MNBD_PLANCTO03-829</name>
</gene>
<keyword evidence="2" id="KW-0378">Hydrolase</keyword>
<dbReference type="InterPro" id="IPR002933">
    <property type="entry name" value="Peptidase_M20"/>
</dbReference>
<reference evidence="4" key="1">
    <citation type="submission" date="2018-06" db="EMBL/GenBank/DDBJ databases">
        <authorList>
            <person name="Zhirakovskaya E."/>
        </authorList>
    </citation>
    <scope>NUCLEOTIDE SEQUENCE</scope>
</reference>
<dbReference type="PANTHER" id="PTHR43808:SF9">
    <property type="entry name" value="BLL0789 PROTEIN"/>
    <property type="match status" value="1"/>
</dbReference>
<evidence type="ECO:0000259" key="3">
    <source>
        <dbReference type="Pfam" id="PF07687"/>
    </source>
</evidence>
<sequence>MLIAGHLDTVHDPAGDFQALSIEPGGKRATGPGCVDMKGGLVIAVAALEALEEAGIDCGWSVLLNSDEETGSYHSNGALVSAAKRHSVGLALEPALPGGELAVERMGAGQFCVRAHGRAAHVGRDFSSGISAVTALAEQLVQLAAIPDAERGLILSVGPLVGGQATNAVPEFAAGWGNVRFVDQAGAEELIEQLEALATEGEGGLPRIEVVWDFNRPAKPMTEGTERLALLARAAAESLGQELPFAKTGGVCDGNQLQAAGLPTIDTVGVRGGGLHTLDEWIDLTSLVERCQLLAVLLSRVAGRAWEGA</sequence>
<name>A0A3B1DAF3_9ZZZZ</name>
<dbReference type="InterPro" id="IPR050072">
    <property type="entry name" value="Peptidase_M20A"/>
</dbReference>